<evidence type="ECO:0000313" key="14">
    <source>
        <dbReference type="Proteomes" id="UP000034577"/>
    </source>
</evidence>
<dbReference type="EMBL" id="JJPG01000046">
    <property type="protein sequence ID" value="KKG54100.1"/>
    <property type="molecule type" value="Genomic_DNA"/>
</dbReference>
<reference evidence="9 10" key="1">
    <citation type="journal article" date="2015" name="ISME J.">
        <title>Genomic and phenotypic differentiation among Methanosarcina mazei populations from Columbia River sediment.</title>
        <authorList>
            <person name="Youngblut N.D."/>
            <person name="Wirth J.S."/>
            <person name="Henriksen J.R."/>
            <person name="Smith M."/>
            <person name="Simon H."/>
            <person name="Metcalf W.W."/>
            <person name="Whitaker R.J."/>
        </authorList>
    </citation>
    <scope>NUCLEOTIDE SEQUENCE [LARGE SCALE GENOMIC DNA]</scope>
    <source>
        <strain evidence="8 16">1.F.M.0.5</strain>
        <strain evidence="1 10">2.F.T.2.6</strain>
        <strain evidence="2 9">3.F.A.1A.3</strain>
        <strain evidence="3 14">3.F.A.2.12</strain>
        <strain evidence="4 15">3.F.A.2.3</strain>
        <strain evidence="5 11">3.F.A.2.5</strain>
        <strain evidence="6 12">3.F.A.2.6</strain>
        <strain evidence="7 13">3.F.A.2.7</strain>
    </source>
</reference>
<accession>A0A0F8D8T8</accession>
<dbReference type="Proteomes" id="UP000034667">
    <property type="component" value="Unassembled WGS sequence"/>
</dbReference>
<evidence type="ECO:0000313" key="10">
    <source>
        <dbReference type="Proteomes" id="UP000034047"/>
    </source>
</evidence>
<evidence type="ECO:0000313" key="5">
    <source>
        <dbReference type="EMBL" id="KKG45013.1"/>
    </source>
</evidence>
<dbReference type="EMBL" id="JJPE01000067">
    <property type="protein sequence ID" value="KKG44761.1"/>
    <property type="molecule type" value="Genomic_DNA"/>
</dbReference>
<evidence type="ECO:0000313" key="3">
    <source>
        <dbReference type="EMBL" id="KKG44206.1"/>
    </source>
</evidence>
<dbReference type="Proteomes" id="UP000034243">
    <property type="component" value="Unassembled WGS sequence"/>
</dbReference>
<dbReference type="EMBL" id="JJPF01000032">
    <property type="protein sequence ID" value="KKG45013.1"/>
    <property type="molecule type" value="Genomic_DNA"/>
</dbReference>
<dbReference type="EMBL" id="JJQE01000014">
    <property type="protein sequence ID" value="KKH32517.1"/>
    <property type="molecule type" value="Genomic_DNA"/>
</dbReference>
<proteinExistence type="predicted"/>
<evidence type="ECO:0000313" key="9">
    <source>
        <dbReference type="Proteomes" id="UP000033878"/>
    </source>
</evidence>
<evidence type="ECO:0000313" key="13">
    <source>
        <dbReference type="Proteomes" id="UP000034243"/>
    </source>
</evidence>
<dbReference type="Proteomes" id="UP000034047">
    <property type="component" value="Unassembled WGS sequence"/>
</dbReference>
<evidence type="ECO:0000313" key="15">
    <source>
        <dbReference type="Proteomes" id="UP000034667"/>
    </source>
</evidence>
<evidence type="ECO:0000313" key="2">
    <source>
        <dbReference type="EMBL" id="KKG32937.1"/>
    </source>
</evidence>
<dbReference type="Proteomes" id="UP000034151">
    <property type="component" value="Unassembled WGS sequence"/>
</dbReference>
<dbReference type="Proteomes" id="UP000034577">
    <property type="component" value="Unassembled WGS sequence"/>
</dbReference>
<sequence length="1145" mass="126506">MLLRITDSDLTGFYSSSLSSFYLTESLLSRQGRNLMSDMIANDQPGEEDWIPGSVTLGNGKVISILTIPAASGYVTYVLPQIPSLVNSTSGEPMLSLSLILSRQPGPEEDSVYPLIESALLTMDVRIGIEAGVLDAMFASCQGECRRLFARSIDYQFFLSEDDQKPPVILTQAKASGSEGRTGISVHLDHMQALDVLAALDSTPSRLHLSATIHYQTAGISHSVHLSGSWAAMHDFISGYQDDSGYISETQLYQLISDMAEKGLLMVTEENGSPIHLPSEDLVHLFMRQAMVILRREPDPENDKVRYALRPRPYEGFGLSYTESIVTAGMKTCELCTSLDQIIGGILKGRNWTEYVHLVAKESNSSEILSPVPKKVHATRSRRGERSGSSIKMAAIDNSLVSLSLAALPGTFFTPLPNQGMLHPSKEAIHHIELDDFRLDLGKPINRRSLPVVGNRNAPYWSDRIDANKLWYAPVYEIIEPEPNADPGSSPFLFSFERFGATGTGEPALRGSVRFTLRFRMSEETESALSQINLVNKAQPVNFENLSVSLLVPFVDETDGRVKQHFFEAAVQKQGDTVIATVSMLNEWVRLTYGALAIEDFQESSAQVQVAYTFKSYVPVEGKNLELAFGGKAIYTPVTYSSAEASALKGTPYLDATTLTHFRPVEEVHYIREASGLFPRLDSRFEVSTPVKFPVLSSQPVTSTAVRVRPQLTVATSVASLIKKVKYAIHTEVQQQIKALLVPCNLFGNFYQEIRNEAPASIGCQDAFKLGRISYNQYEEISALRDPAYLVYRSLQQPGHFLVVPASFCISRRTAGETDAYRPLIFLNALIDSAVASNNRVELRATLEPDLPLFKLSALLEQLKAYDQNPKIHYPTDIPYEKVDFNWAMHTSITASSEADLLEVNGPFISAYFSMGLPDWQLMRSVLSSPGLGGSVSFTLADGSKLVSNLLLKLDRIRGPWHGGPLEVASQDGKVKLSNRIERAIDVSDLVRYAGNSVAERVPVGVSLVPDQTFTVSAGSGLQPVYSYPPGDPVAIEEVRSFVEDIYSNLIFINLTNFGNHNLLRLDVEARLQGLNSLYTAQLTEELPVADIPIVLPLTTYLEKHILDFRVIKIFNNRSAETTEWIHWDLGTAVPISLTRELLGL</sequence>
<organism evidence="1 10">
    <name type="scientific">Methanosarcina mazei</name>
    <name type="common">Methanosarcina frisia</name>
    <dbReference type="NCBI Taxonomy" id="2209"/>
    <lineage>
        <taxon>Archaea</taxon>
        <taxon>Methanobacteriati</taxon>
        <taxon>Methanobacteriota</taxon>
        <taxon>Stenosarchaea group</taxon>
        <taxon>Methanomicrobia</taxon>
        <taxon>Methanosarcinales</taxon>
        <taxon>Methanosarcinaceae</taxon>
        <taxon>Methanosarcina</taxon>
    </lineage>
</organism>
<dbReference type="EMBL" id="JJPD01000040">
    <property type="protein sequence ID" value="KKG44206.1"/>
    <property type="molecule type" value="Genomic_DNA"/>
</dbReference>
<dbReference type="EMBL" id="JJPB01000051">
    <property type="protein sequence ID" value="KKG32937.1"/>
    <property type="molecule type" value="Genomic_DNA"/>
</dbReference>
<evidence type="ECO:0000313" key="16">
    <source>
        <dbReference type="Proteomes" id="UP000034921"/>
    </source>
</evidence>
<dbReference type="PATRIC" id="fig|2209.39.peg.1458"/>
<gene>
    <name evidence="1" type="ORF">DU34_04920</name>
    <name evidence="3" type="ORF">DU35_12660</name>
    <name evidence="7" type="ORF">DU36_06740</name>
    <name evidence="6" type="ORF">DU38_05910</name>
    <name evidence="5" type="ORF">DU39_06520</name>
    <name evidence="4" type="ORF">DU41_06130</name>
    <name evidence="2" type="ORF">DU49_05875</name>
    <name evidence="8" type="ORF">DU60_07545</name>
</gene>
<evidence type="ECO:0000313" key="7">
    <source>
        <dbReference type="EMBL" id="KKG56259.1"/>
    </source>
</evidence>
<dbReference type="AlphaFoldDB" id="A0A0F8D8T8"/>
<dbReference type="Proteomes" id="UP000034921">
    <property type="component" value="Unassembled WGS sequence"/>
</dbReference>
<dbReference type="Proteomes" id="UP000034195">
    <property type="component" value="Unassembled WGS sequence"/>
</dbReference>
<evidence type="ECO:0000313" key="8">
    <source>
        <dbReference type="EMBL" id="KKH32517.1"/>
    </source>
</evidence>
<evidence type="ECO:0000313" key="11">
    <source>
        <dbReference type="Proteomes" id="UP000034151"/>
    </source>
</evidence>
<protein>
    <submittedName>
        <fullName evidence="1">Uncharacterized protein</fullName>
    </submittedName>
</protein>
<dbReference type="Proteomes" id="UP000033878">
    <property type="component" value="Unassembled WGS sequence"/>
</dbReference>
<dbReference type="EMBL" id="JJPH01000004">
    <property type="protein sequence ID" value="KKG56259.1"/>
    <property type="molecule type" value="Genomic_DNA"/>
</dbReference>
<dbReference type="EMBL" id="JJOU01000113">
    <property type="protein sequence ID" value="KKG13849.1"/>
    <property type="molecule type" value="Genomic_DNA"/>
</dbReference>
<evidence type="ECO:0000313" key="4">
    <source>
        <dbReference type="EMBL" id="KKG44761.1"/>
    </source>
</evidence>
<evidence type="ECO:0000313" key="6">
    <source>
        <dbReference type="EMBL" id="KKG54100.1"/>
    </source>
</evidence>
<name>A0A0F8D8T8_METMZ</name>
<comment type="caution">
    <text evidence="1">The sequence shown here is derived from an EMBL/GenBank/DDBJ whole genome shotgun (WGS) entry which is preliminary data.</text>
</comment>
<evidence type="ECO:0000313" key="1">
    <source>
        <dbReference type="EMBL" id="KKG13849.1"/>
    </source>
</evidence>
<evidence type="ECO:0000313" key="12">
    <source>
        <dbReference type="Proteomes" id="UP000034195"/>
    </source>
</evidence>